<sequence>MGRAGHAGPGPAGERDAVATTIKDVAAAAGVGIATVSRVFSGTGSVSAATRERVLAVAGDLDYRPSAVGRSLKTRRTGGLGLAVPDVSDPFCAEVVAGVLECARSLGQHVLLDATLGDPAREAEIADRFAEQRVDGVIAMPSGVADPWTGFGRTGVPLVYVGRVPSCRSWAGKVPAVLADDAAGIRSAAEYLVGLGHRRIGFLGAPAPGTPPDVREDAFRAALAALGVPVDEDLVARARPTRDSAYAAAAGLMQRRADLTAVLASGHLPGEAAVLVARELDLRVPADLSIAMVDDIAWAELADPPLTAVNRPARDLGYRACELAARGTARRGPAGPVLLPTELIVRGSCGPAPSRRDRARH</sequence>
<dbReference type="SMART" id="SM00354">
    <property type="entry name" value="HTH_LACI"/>
    <property type="match status" value="1"/>
</dbReference>
<dbReference type="SUPFAM" id="SSF47413">
    <property type="entry name" value="lambda repressor-like DNA-binding domains"/>
    <property type="match status" value="1"/>
</dbReference>
<dbReference type="CDD" id="cd01392">
    <property type="entry name" value="HTH_LacI"/>
    <property type="match status" value="1"/>
</dbReference>
<keyword evidence="1" id="KW-0678">Repressor</keyword>
<evidence type="ECO:0000256" key="4">
    <source>
        <dbReference type="ARBA" id="ARBA00023163"/>
    </source>
</evidence>
<keyword evidence="4" id="KW-0804">Transcription</keyword>
<organism evidence="6 7">
    <name type="scientific">Actinomadura harenae</name>
    <dbReference type="NCBI Taxonomy" id="2483351"/>
    <lineage>
        <taxon>Bacteria</taxon>
        <taxon>Bacillati</taxon>
        <taxon>Actinomycetota</taxon>
        <taxon>Actinomycetes</taxon>
        <taxon>Streptosporangiales</taxon>
        <taxon>Thermomonosporaceae</taxon>
        <taxon>Actinomadura</taxon>
    </lineage>
</organism>
<dbReference type="GO" id="GO:0000976">
    <property type="term" value="F:transcription cis-regulatory region binding"/>
    <property type="evidence" value="ECO:0007669"/>
    <property type="project" value="TreeGrafter"/>
</dbReference>
<dbReference type="InterPro" id="IPR010982">
    <property type="entry name" value="Lambda_DNA-bd_dom_sf"/>
</dbReference>
<keyword evidence="2" id="KW-0805">Transcription regulation</keyword>
<dbReference type="Pfam" id="PF00356">
    <property type="entry name" value="LacI"/>
    <property type="match status" value="1"/>
</dbReference>
<keyword evidence="3" id="KW-0238">DNA-binding</keyword>
<dbReference type="InterPro" id="IPR028082">
    <property type="entry name" value="Peripla_BP_I"/>
</dbReference>
<dbReference type="OrthoDB" id="37081at2"/>
<gene>
    <name evidence="6" type="ORF">EBO15_22435</name>
</gene>
<reference evidence="6 7" key="1">
    <citation type="submission" date="2018-10" db="EMBL/GenBank/DDBJ databases">
        <title>Isolation from soil.</title>
        <authorList>
            <person name="Hu J."/>
        </authorList>
    </citation>
    <scope>NUCLEOTIDE SEQUENCE [LARGE SCALE GENOMIC DNA]</scope>
    <source>
        <strain evidence="6 7">NEAU-Ht49</strain>
    </source>
</reference>
<dbReference type="InterPro" id="IPR046335">
    <property type="entry name" value="LacI/GalR-like_sensor"/>
</dbReference>
<dbReference type="AlphaFoldDB" id="A0A3M2LVM8"/>
<feature type="domain" description="HTH lacI-type" evidence="5">
    <location>
        <begin position="20"/>
        <end position="74"/>
    </location>
</feature>
<evidence type="ECO:0000256" key="1">
    <source>
        <dbReference type="ARBA" id="ARBA00022491"/>
    </source>
</evidence>
<dbReference type="InterPro" id="IPR000843">
    <property type="entry name" value="HTH_LacI"/>
</dbReference>
<evidence type="ECO:0000313" key="7">
    <source>
        <dbReference type="Proteomes" id="UP000282674"/>
    </source>
</evidence>
<proteinExistence type="predicted"/>
<accession>A0A3M2LVM8</accession>
<name>A0A3M2LVM8_9ACTN</name>
<evidence type="ECO:0000256" key="2">
    <source>
        <dbReference type="ARBA" id="ARBA00023015"/>
    </source>
</evidence>
<dbReference type="PANTHER" id="PTHR30146:SF148">
    <property type="entry name" value="HTH-TYPE TRANSCRIPTIONAL REPRESSOR PURR-RELATED"/>
    <property type="match status" value="1"/>
</dbReference>
<comment type="caution">
    <text evidence="6">The sequence shown here is derived from an EMBL/GenBank/DDBJ whole genome shotgun (WGS) entry which is preliminary data.</text>
</comment>
<dbReference type="PANTHER" id="PTHR30146">
    <property type="entry name" value="LACI-RELATED TRANSCRIPTIONAL REPRESSOR"/>
    <property type="match status" value="1"/>
</dbReference>
<evidence type="ECO:0000256" key="3">
    <source>
        <dbReference type="ARBA" id="ARBA00023125"/>
    </source>
</evidence>
<dbReference type="Proteomes" id="UP000282674">
    <property type="component" value="Unassembled WGS sequence"/>
</dbReference>
<protein>
    <submittedName>
        <fullName evidence="6">LacI family transcriptional regulator</fullName>
    </submittedName>
</protein>
<dbReference type="EMBL" id="RFFG01000041">
    <property type="protein sequence ID" value="RMI41564.1"/>
    <property type="molecule type" value="Genomic_DNA"/>
</dbReference>
<dbReference type="GO" id="GO:0003700">
    <property type="term" value="F:DNA-binding transcription factor activity"/>
    <property type="evidence" value="ECO:0007669"/>
    <property type="project" value="TreeGrafter"/>
</dbReference>
<evidence type="ECO:0000259" key="5">
    <source>
        <dbReference type="PROSITE" id="PS50932"/>
    </source>
</evidence>
<dbReference type="Pfam" id="PF13377">
    <property type="entry name" value="Peripla_BP_3"/>
    <property type="match status" value="1"/>
</dbReference>
<evidence type="ECO:0000313" key="6">
    <source>
        <dbReference type="EMBL" id="RMI41564.1"/>
    </source>
</evidence>
<dbReference type="PROSITE" id="PS50932">
    <property type="entry name" value="HTH_LACI_2"/>
    <property type="match status" value="1"/>
</dbReference>
<dbReference type="Gene3D" id="1.10.260.40">
    <property type="entry name" value="lambda repressor-like DNA-binding domains"/>
    <property type="match status" value="1"/>
</dbReference>
<dbReference type="SUPFAM" id="SSF53822">
    <property type="entry name" value="Periplasmic binding protein-like I"/>
    <property type="match status" value="1"/>
</dbReference>
<keyword evidence="7" id="KW-1185">Reference proteome</keyword>
<dbReference type="Gene3D" id="3.40.50.2300">
    <property type="match status" value="2"/>
</dbReference>